<dbReference type="EMBL" id="QGDQ01000019">
    <property type="protein sequence ID" value="PWJ52522.1"/>
    <property type="molecule type" value="Genomic_DNA"/>
</dbReference>
<organism evidence="2 3">
    <name type="scientific">Quadrisphaera granulorum</name>
    <dbReference type="NCBI Taxonomy" id="317664"/>
    <lineage>
        <taxon>Bacteria</taxon>
        <taxon>Bacillati</taxon>
        <taxon>Actinomycetota</taxon>
        <taxon>Actinomycetes</taxon>
        <taxon>Kineosporiales</taxon>
        <taxon>Kineosporiaceae</taxon>
        <taxon>Quadrisphaera</taxon>
    </lineage>
</organism>
<dbReference type="PANTHER" id="PTHR35908:SF1">
    <property type="entry name" value="CONSERVED PROTEIN"/>
    <property type="match status" value="1"/>
</dbReference>
<name>A0A316A4X6_9ACTN</name>
<gene>
    <name evidence="2" type="ORF">BXY45_11914</name>
</gene>
<proteinExistence type="predicted"/>
<keyword evidence="3" id="KW-1185">Reference proteome</keyword>
<sequence length="157" mass="17376">MLRAGKQGTEEHTRSVIGHLEKTVLDCPDPRALATFYCEVLGMQVNQDLGDWTVIGRGPDRRDLAFQRVHDYSPPTWPQTGQPQQMHLDIRVQDPDRAEAELLRLGARRRPTAAEAVHGSFRTFVDPAGHPFCIVFGRPPRGLSAEGQTLAPTSPSA</sequence>
<dbReference type="PROSITE" id="PS51819">
    <property type="entry name" value="VOC"/>
    <property type="match status" value="1"/>
</dbReference>
<evidence type="ECO:0000259" key="1">
    <source>
        <dbReference type="PROSITE" id="PS51819"/>
    </source>
</evidence>
<dbReference type="PANTHER" id="PTHR35908">
    <property type="entry name" value="HYPOTHETICAL FUSION PROTEIN"/>
    <property type="match status" value="1"/>
</dbReference>
<dbReference type="Pfam" id="PF18029">
    <property type="entry name" value="Glyoxalase_6"/>
    <property type="match status" value="1"/>
</dbReference>
<dbReference type="Proteomes" id="UP000245469">
    <property type="component" value="Unassembled WGS sequence"/>
</dbReference>
<dbReference type="InterPro" id="IPR029068">
    <property type="entry name" value="Glyas_Bleomycin-R_OHBP_Dase"/>
</dbReference>
<evidence type="ECO:0000313" key="2">
    <source>
        <dbReference type="EMBL" id="PWJ52522.1"/>
    </source>
</evidence>
<protein>
    <recommendedName>
        <fullName evidence="1">VOC domain-containing protein</fullName>
    </recommendedName>
</protein>
<dbReference type="RefSeq" id="WP_109775237.1">
    <property type="nucleotide sequence ID" value="NZ_QGDQ01000019.1"/>
</dbReference>
<comment type="caution">
    <text evidence="2">The sequence shown here is derived from an EMBL/GenBank/DDBJ whole genome shotgun (WGS) entry which is preliminary data.</text>
</comment>
<dbReference type="CDD" id="cd06587">
    <property type="entry name" value="VOC"/>
    <property type="match status" value="1"/>
</dbReference>
<dbReference type="AlphaFoldDB" id="A0A316A4X6"/>
<reference evidence="2 3" key="1">
    <citation type="submission" date="2018-03" db="EMBL/GenBank/DDBJ databases">
        <title>Genomic Encyclopedia of Archaeal and Bacterial Type Strains, Phase II (KMG-II): from individual species to whole genera.</title>
        <authorList>
            <person name="Goeker M."/>
        </authorList>
    </citation>
    <scope>NUCLEOTIDE SEQUENCE [LARGE SCALE GENOMIC DNA]</scope>
    <source>
        <strain evidence="2 3">DSM 44889</strain>
    </source>
</reference>
<dbReference type="SUPFAM" id="SSF54593">
    <property type="entry name" value="Glyoxalase/Bleomycin resistance protein/Dihydroxybiphenyl dioxygenase"/>
    <property type="match status" value="1"/>
</dbReference>
<accession>A0A316A4X6</accession>
<dbReference type="Gene3D" id="3.10.180.10">
    <property type="entry name" value="2,3-Dihydroxybiphenyl 1,2-Dioxygenase, domain 1"/>
    <property type="match status" value="1"/>
</dbReference>
<dbReference type="InterPro" id="IPR037523">
    <property type="entry name" value="VOC_core"/>
</dbReference>
<feature type="domain" description="VOC" evidence="1">
    <location>
        <begin position="16"/>
        <end position="137"/>
    </location>
</feature>
<dbReference type="InterPro" id="IPR041581">
    <property type="entry name" value="Glyoxalase_6"/>
</dbReference>
<dbReference type="OrthoDB" id="1645442at2"/>
<evidence type="ECO:0000313" key="3">
    <source>
        <dbReference type="Proteomes" id="UP000245469"/>
    </source>
</evidence>